<dbReference type="RefSeq" id="WP_367724104.1">
    <property type="nucleotide sequence ID" value="NZ_JBFOCH010000003.1"/>
</dbReference>
<comment type="subcellular location">
    <subcellularLocation>
        <location evidence="1">Cell membrane</location>
        <topology evidence="1">Multi-pass membrane protein</topology>
    </subcellularLocation>
</comment>
<dbReference type="PANTHER" id="PTHR33452:SF1">
    <property type="entry name" value="INNER MEMBRANE PROTEIN YPHA-RELATED"/>
    <property type="match status" value="1"/>
</dbReference>
<name>A0ABV3R152_9HYPH</name>
<feature type="transmembrane region" description="Helical" evidence="7">
    <location>
        <begin position="116"/>
        <end position="135"/>
    </location>
</feature>
<comment type="similarity">
    <text evidence="2">Belongs to the DoxX family.</text>
</comment>
<feature type="transmembrane region" description="Helical" evidence="7">
    <location>
        <begin position="54"/>
        <end position="76"/>
    </location>
</feature>
<proteinExistence type="inferred from homology"/>
<evidence type="ECO:0000256" key="5">
    <source>
        <dbReference type="ARBA" id="ARBA00022989"/>
    </source>
</evidence>
<evidence type="ECO:0000313" key="8">
    <source>
        <dbReference type="EMBL" id="MEW9806981.1"/>
    </source>
</evidence>
<dbReference type="InterPro" id="IPR051907">
    <property type="entry name" value="DoxX-like_oxidoreductase"/>
</dbReference>
<evidence type="ECO:0000256" key="6">
    <source>
        <dbReference type="ARBA" id="ARBA00023136"/>
    </source>
</evidence>
<keyword evidence="5 7" id="KW-1133">Transmembrane helix</keyword>
<evidence type="ECO:0000256" key="1">
    <source>
        <dbReference type="ARBA" id="ARBA00004651"/>
    </source>
</evidence>
<keyword evidence="4 7" id="KW-0812">Transmembrane</keyword>
<reference evidence="8 9" key="1">
    <citation type="submission" date="2024-06" db="EMBL/GenBank/DDBJ databases">
        <authorList>
            <person name="Tuo L."/>
        </authorList>
    </citation>
    <scope>NUCLEOTIDE SEQUENCE [LARGE SCALE GENOMIC DNA]</scope>
    <source>
        <strain evidence="8 9">ZMM04-5</strain>
    </source>
</reference>
<keyword evidence="3" id="KW-1003">Cell membrane</keyword>
<dbReference type="PANTHER" id="PTHR33452">
    <property type="entry name" value="OXIDOREDUCTASE CATD-RELATED"/>
    <property type="match status" value="1"/>
</dbReference>
<gene>
    <name evidence="8" type="ORF">ABUE31_13400</name>
</gene>
<comment type="caution">
    <text evidence="8">The sequence shown here is derived from an EMBL/GenBank/DDBJ whole genome shotgun (WGS) entry which is preliminary data.</text>
</comment>
<accession>A0ABV3R152</accession>
<evidence type="ECO:0000256" key="7">
    <source>
        <dbReference type="SAM" id="Phobius"/>
    </source>
</evidence>
<dbReference type="Proteomes" id="UP001556196">
    <property type="component" value="Unassembled WGS sequence"/>
</dbReference>
<keyword evidence="6 7" id="KW-0472">Membrane</keyword>
<evidence type="ECO:0000313" key="9">
    <source>
        <dbReference type="Proteomes" id="UP001556196"/>
    </source>
</evidence>
<sequence length="140" mass="13940">MSTSVTAGHAGTSGAASLAILVGRVLLSVMFILAGYSKLTAIAGTAGWFESLGIPLPAVAVVVSGLVELVGGLAILVGFQTRLAALVLAAFTVAATLIAHTDLADQMQQLLFMKNFAVTGGFLVLAAAGAGALSVDARRG</sequence>
<dbReference type="Pfam" id="PF07681">
    <property type="entry name" value="DoxX"/>
    <property type="match status" value="1"/>
</dbReference>
<organism evidence="8 9">
    <name type="scientific">Mesorhizobium marinum</name>
    <dbReference type="NCBI Taxonomy" id="3228790"/>
    <lineage>
        <taxon>Bacteria</taxon>
        <taxon>Pseudomonadati</taxon>
        <taxon>Pseudomonadota</taxon>
        <taxon>Alphaproteobacteria</taxon>
        <taxon>Hyphomicrobiales</taxon>
        <taxon>Phyllobacteriaceae</taxon>
        <taxon>Mesorhizobium</taxon>
    </lineage>
</organism>
<evidence type="ECO:0000256" key="4">
    <source>
        <dbReference type="ARBA" id="ARBA00022692"/>
    </source>
</evidence>
<protein>
    <submittedName>
        <fullName evidence="8">DoxX family protein</fullName>
    </submittedName>
</protein>
<feature type="transmembrane region" description="Helical" evidence="7">
    <location>
        <begin position="83"/>
        <end position="104"/>
    </location>
</feature>
<keyword evidence="9" id="KW-1185">Reference proteome</keyword>
<dbReference type="EMBL" id="JBFOCI010000003">
    <property type="protein sequence ID" value="MEW9806981.1"/>
    <property type="molecule type" value="Genomic_DNA"/>
</dbReference>
<dbReference type="InterPro" id="IPR032808">
    <property type="entry name" value="DoxX"/>
</dbReference>
<feature type="transmembrane region" description="Helical" evidence="7">
    <location>
        <begin position="12"/>
        <end position="34"/>
    </location>
</feature>
<evidence type="ECO:0000256" key="3">
    <source>
        <dbReference type="ARBA" id="ARBA00022475"/>
    </source>
</evidence>
<evidence type="ECO:0000256" key="2">
    <source>
        <dbReference type="ARBA" id="ARBA00006679"/>
    </source>
</evidence>